<dbReference type="PANTHER" id="PTHR30471">
    <property type="entry name" value="DNA REPAIR PROTEIN RADC"/>
    <property type="match status" value="1"/>
</dbReference>
<dbReference type="Proteomes" id="UP000242502">
    <property type="component" value="Unassembled WGS sequence"/>
</dbReference>
<dbReference type="InterPro" id="IPR001405">
    <property type="entry name" value="UPF0758"/>
</dbReference>
<organism evidence="7 8">
    <name type="scientific">Candidatus Endobugula sertula</name>
    <name type="common">Bugula neritina bacterial symbiont</name>
    <dbReference type="NCBI Taxonomy" id="62101"/>
    <lineage>
        <taxon>Bacteria</taxon>
        <taxon>Pseudomonadati</taxon>
        <taxon>Pseudomonadota</taxon>
        <taxon>Gammaproteobacteria</taxon>
        <taxon>Cellvibrionales</taxon>
        <taxon>Cellvibrionaceae</taxon>
        <taxon>Candidatus Endobugula</taxon>
    </lineage>
</organism>
<sequence>MSDDEIIHHALCILEERLNKPDYVVNSPTDVARYLKLHYEGLEYESFRVMFLNSQHGLIRLKELFRGTINSAAIYPREVVKAALAFNAAAVVLSHNHPSGDPKPSQADRHITRHLVDALKLIDVKVLDHIVVGGNDSYSFAEHGLM</sequence>
<reference evidence="7 8" key="1">
    <citation type="journal article" date="2016" name="Appl. Environ. Microbiol.">
        <title>Lack of Overt Genome Reduction in the Bryostatin-Producing Bryozoan Symbiont "Candidatus Endobugula sertula".</title>
        <authorList>
            <person name="Miller I.J."/>
            <person name="Vanee N."/>
            <person name="Fong S.S."/>
            <person name="Lim-Fong G.E."/>
            <person name="Kwan J.C."/>
        </authorList>
    </citation>
    <scope>NUCLEOTIDE SEQUENCE [LARGE SCALE GENOMIC DNA]</scope>
    <source>
        <strain evidence="7">AB1-4</strain>
    </source>
</reference>
<accession>A0A1D2QLN5</accession>
<dbReference type="Pfam" id="PF04002">
    <property type="entry name" value="RadC"/>
    <property type="match status" value="1"/>
</dbReference>
<evidence type="ECO:0000256" key="2">
    <source>
        <dbReference type="ARBA" id="ARBA00022723"/>
    </source>
</evidence>
<keyword evidence="4" id="KW-0862">Zinc</keyword>
<keyword evidence="2" id="KW-0479">Metal-binding</keyword>
<dbReference type="NCBIfam" id="TIGR00608">
    <property type="entry name" value="radc"/>
    <property type="match status" value="1"/>
</dbReference>
<dbReference type="EMBL" id="MDLC01000075">
    <property type="protein sequence ID" value="ODS22477.1"/>
    <property type="molecule type" value="Genomic_DNA"/>
</dbReference>
<evidence type="ECO:0000256" key="5">
    <source>
        <dbReference type="ARBA" id="ARBA00023049"/>
    </source>
</evidence>
<protein>
    <recommendedName>
        <fullName evidence="6">MPN domain-containing protein</fullName>
    </recommendedName>
</protein>
<dbReference type="PROSITE" id="PS01302">
    <property type="entry name" value="UPF0758"/>
    <property type="match status" value="1"/>
</dbReference>
<dbReference type="PROSITE" id="PS50249">
    <property type="entry name" value="MPN"/>
    <property type="match status" value="1"/>
</dbReference>
<dbReference type="InterPro" id="IPR037518">
    <property type="entry name" value="MPN"/>
</dbReference>
<dbReference type="Gene3D" id="3.40.140.10">
    <property type="entry name" value="Cytidine Deaminase, domain 2"/>
    <property type="match status" value="1"/>
</dbReference>
<dbReference type="GO" id="GO:0006508">
    <property type="term" value="P:proteolysis"/>
    <property type="evidence" value="ECO:0007669"/>
    <property type="project" value="UniProtKB-KW"/>
</dbReference>
<dbReference type="CDD" id="cd08071">
    <property type="entry name" value="MPN_DUF2466"/>
    <property type="match status" value="1"/>
</dbReference>
<keyword evidence="5" id="KW-0482">Metalloprotease</keyword>
<feature type="domain" description="MPN" evidence="6">
    <location>
        <begin position="24"/>
        <end position="146"/>
    </location>
</feature>
<dbReference type="InterPro" id="IPR025657">
    <property type="entry name" value="RadC_JAB"/>
</dbReference>
<evidence type="ECO:0000256" key="4">
    <source>
        <dbReference type="ARBA" id="ARBA00022833"/>
    </source>
</evidence>
<dbReference type="STRING" id="62101.AB835_13915"/>
<dbReference type="GO" id="GO:0046872">
    <property type="term" value="F:metal ion binding"/>
    <property type="evidence" value="ECO:0007669"/>
    <property type="project" value="UniProtKB-KW"/>
</dbReference>
<dbReference type="PANTHER" id="PTHR30471:SF3">
    <property type="entry name" value="UPF0758 PROTEIN YEES-RELATED"/>
    <property type="match status" value="1"/>
</dbReference>
<evidence type="ECO:0000256" key="3">
    <source>
        <dbReference type="ARBA" id="ARBA00022801"/>
    </source>
</evidence>
<evidence type="ECO:0000259" key="6">
    <source>
        <dbReference type="PROSITE" id="PS50249"/>
    </source>
</evidence>
<dbReference type="AlphaFoldDB" id="A0A1D2QLN5"/>
<evidence type="ECO:0000313" key="8">
    <source>
        <dbReference type="Proteomes" id="UP000242502"/>
    </source>
</evidence>
<keyword evidence="1" id="KW-0645">Protease</keyword>
<dbReference type="GO" id="GO:0008237">
    <property type="term" value="F:metallopeptidase activity"/>
    <property type="evidence" value="ECO:0007669"/>
    <property type="project" value="UniProtKB-KW"/>
</dbReference>
<name>A0A1D2QLN5_9GAMM</name>
<evidence type="ECO:0000256" key="1">
    <source>
        <dbReference type="ARBA" id="ARBA00022670"/>
    </source>
</evidence>
<keyword evidence="3" id="KW-0378">Hydrolase</keyword>
<evidence type="ECO:0000313" key="7">
    <source>
        <dbReference type="EMBL" id="ODS22477.1"/>
    </source>
</evidence>
<proteinExistence type="predicted"/>
<gene>
    <name evidence="7" type="ORF">AB835_13915</name>
</gene>
<dbReference type="InterPro" id="IPR020891">
    <property type="entry name" value="UPF0758_CS"/>
</dbReference>
<dbReference type="SUPFAM" id="SSF102712">
    <property type="entry name" value="JAB1/MPN domain"/>
    <property type="match status" value="1"/>
</dbReference>
<comment type="caution">
    <text evidence="7">The sequence shown here is derived from an EMBL/GenBank/DDBJ whole genome shotgun (WGS) entry which is preliminary data.</text>
</comment>